<feature type="transmembrane region" description="Helical" evidence="8">
    <location>
        <begin position="222"/>
        <end position="245"/>
    </location>
</feature>
<evidence type="ECO:0000256" key="8">
    <source>
        <dbReference type="SAM" id="Phobius"/>
    </source>
</evidence>
<dbReference type="PANTHER" id="PTHR34975">
    <property type="entry name" value="SPORE GERMINATION PROTEIN A2"/>
    <property type="match status" value="1"/>
</dbReference>
<feature type="transmembrane region" description="Helical" evidence="8">
    <location>
        <begin position="44"/>
        <end position="64"/>
    </location>
</feature>
<comment type="subcellular location">
    <subcellularLocation>
        <location evidence="1">Membrane</location>
        <topology evidence="1">Multi-pass membrane protein</topology>
    </subcellularLocation>
</comment>
<evidence type="ECO:0000256" key="5">
    <source>
        <dbReference type="ARBA" id="ARBA00022692"/>
    </source>
</evidence>
<keyword evidence="6 8" id="KW-1133">Transmembrane helix</keyword>
<accession>A0ABS2P9C0</accession>
<keyword evidence="3" id="KW-0813">Transport</keyword>
<name>A0ABS2P9C0_9BACL</name>
<keyword evidence="5 8" id="KW-0812">Transmembrane</keyword>
<evidence type="ECO:0000256" key="1">
    <source>
        <dbReference type="ARBA" id="ARBA00004141"/>
    </source>
</evidence>
<dbReference type="Pfam" id="PF03845">
    <property type="entry name" value="Spore_permease"/>
    <property type="match status" value="1"/>
</dbReference>
<dbReference type="RefSeq" id="WP_204696000.1">
    <property type="nucleotide sequence ID" value="NZ_JAFBEC010000002.1"/>
</dbReference>
<dbReference type="EMBL" id="JAFBEC010000002">
    <property type="protein sequence ID" value="MBM7631999.1"/>
    <property type="molecule type" value="Genomic_DNA"/>
</dbReference>
<evidence type="ECO:0000256" key="2">
    <source>
        <dbReference type="ARBA" id="ARBA00007998"/>
    </source>
</evidence>
<comment type="similarity">
    <text evidence="2">Belongs to the amino acid-polyamine-organocation (APC) superfamily. Spore germination protein (SGP) (TC 2.A.3.9) family.</text>
</comment>
<protein>
    <submittedName>
        <fullName evidence="9">Spore germination protein KB</fullName>
    </submittedName>
</protein>
<feature type="transmembrane region" description="Helical" evidence="8">
    <location>
        <begin position="76"/>
        <end position="99"/>
    </location>
</feature>
<keyword evidence="4" id="KW-0309">Germination</keyword>
<comment type="caution">
    <text evidence="9">The sequence shown here is derived from an EMBL/GenBank/DDBJ whole genome shotgun (WGS) entry which is preliminary data.</text>
</comment>
<organism evidence="9 10">
    <name type="scientific">Geomicrobium sediminis</name>
    <dbReference type="NCBI Taxonomy" id="1347788"/>
    <lineage>
        <taxon>Bacteria</taxon>
        <taxon>Bacillati</taxon>
        <taxon>Bacillota</taxon>
        <taxon>Bacilli</taxon>
        <taxon>Bacillales</taxon>
        <taxon>Geomicrobium</taxon>
    </lineage>
</organism>
<reference evidence="9 10" key="1">
    <citation type="submission" date="2021-01" db="EMBL/GenBank/DDBJ databases">
        <title>Genomic Encyclopedia of Type Strains, Phase IV (KMG-IV): sequencing the most valuable type-strain genomes for metagenomic binning, comparative biology and taxonomic classification.</title>
        <authorList>
            <person name="Goeker M."/>
        </authorList>
    </citation>
    <scope>NUCLEOTIDE SEQUENCE [LARGE SCALE GENOMIC DNA]</scope>
    <source>
        <strain evidence="9 10">DSM 25540</strain>
    </source>
</reference>
<keyword evidence="7 8" id="KW-0472">Membrane</keyword>
<proteinExistence type="inferred from homology"/>
<evidence type="ECO:0000313" key="10">
    <source>
        <dbReference type="Proteomes" id="UP000741863"/>
    </source>
</evidence>
<feature type="transmembrane region" description="Helical" evidence="8">
    <location>
        <begin position="337"/>
        <end position="362"/>
    </location>
</feature>
<gene>
    <name evidence="9" type="ORF">JOD17_001091</name>
</gene>
<feature type="transmembrane region" description="Helical" evidence="8">
    <location>
        <begin position="148"/>
        <end position="167"/>
    </location>
</feature>
<dbReference type="PANTHER" id="PTHR34975:SF2">
    <property type="entry name" value="SPORE GERMINATION PROTEIN A2"/>
    <property type="match status" value="1"/>
</dbReference>
<evidence type="ECO:0000256" key="7">
    <source>
        <dbReference type="ARBA" id="ARBA00023136"/>
    </source>
</evidence>
<evidence type="ECO:0000256" key="4">
    <source>
        <dbReference type="ARBA" id="ARBA00022544"/>
    </source>
</evidence>
<feature type="transmembrane region" description="Helical" evidence="8">
    <location>
        <begin position="308"/>
        <end position="325"/>
    </location>
</feature>
<sequence>MQQTEQNEQITNPQFFVLLTFMMIGTTFLTMPTSLATRVMQDGWWIPIVSSVLAFPFLYMIILFGRYFPNLSLPEILVYLFGKWVGKALLLLVLLLPFYNSAGHTFFFTSFMNTHFFRNTPEDIIVVALVFVLIFGACLGIEVLGRAAVISFVPFILFLIVLTGFSAGDVDTRFISPMLDQQPMQYLDAIFLFTSKIIVTKLVLMLFFYPKTIEKKAKAEKYVYIAYFFSCFVLFLTTFMAITILGPDLTKVKIFTGFSIGQRVAIGDIIERLESLLVFMFFLCFYFMNALYLYILSVGTAFIFNVKNIKPIVVSLGTLHMYFARTEFNNLIEDTAYYFYGSFFFIIPACYVLPFVMFTLTLMKRRKEGLSLYPKRTEQKKETESASYENHS</sequence>
<evidence type="ECO:0000256" key="6">
    <source>
        <dbReference type="ARBA" id="ARBA00022989"/>
    </source>
</evidence>
<dbReference type="NCBIfam" id="TIGR00912">
    <property type="entry name" value="2A0309"/>
    <property type="match status" value="1"/>
</dbReference>
<evidence type="ECO:0000256" key="3">
    <source>
        <dbReference type="ARBA" id="ARBA00022448"/>
    </source>
</evidence>
<feature type="transmembrane region" description="Helical" evidence="8">
    <location>
        <begin position="276"/>
        <end position="296"/>
    </location>
</feature>
<feature type="transmembrane region" description="Helical" evidence="8">
    <location>
        <begin position="187"/>
        <end position="210"/>
    </location>
</feature>
<keyword evidence="10" id="KW-1185">Reference proteome</keyword>
<dbReference type="InterPro" id="IPR004761">
    <property type="entry name" value="Spore_GerAB"/>
</dbReference>
<evidence type="ECO:0000313" key="9">
    <source>
        <dbReference type="EMBL" id="MBM7631999.1"/>
    </source>
</evidence>
<dbReference type="Proteomes" id="UP000741863">
    <property type="component" value="Unassembled WGS sequence"/>
</dbReference>
<feature type="transmembrane region" description="Helical" evidence="8">
    <location>
        <begin position="124"/>
        <end position="141"/>
    </location>
</feature>
<feature type="transmembrane region" description="Helical" evidence="8">
    <location>
        <begin position="12"/>
        <end position="32"/>
    </location>
</feature>